<dbReference type="GO" id="GO:0005524">
    <property type="term" value="F:ATP binding"/>
    <property type="evidence" value="ECO:0007669"/>
    <property type="project" value="UniProtKB-KW"/>
</dbReference>
<dbReference type="PROSITE" id="PS51190">
    <property type="entry name" value="FATC"/>
    <property type="match status" value="1"/>
</dbReference>
<keyword evidence="16" id="KW-0779">Telomere</keyword>
<keyword evidence="9 16" id="KW-0227">DNA damage</keyword>
<dbReference type="PROSITE" id="PS00916">
    <property type="entry name" value="PI3_4_KINASE_2"/>
    <property type="match status" value="1"/>
</dbReference>
<evidence type="ECO:0000256" key="7">
    <source>
        <dbReference type="ARBA" id="ARBA00022679"/>
    </source>
</evidence>
<gene>
    <name evidence="21" type="ORF">BT62DRAFT_933368</name>
</gene>
<dbReference type="InterPro" id="IPR021668">
    <property type="entry name" value="TAN"/>
</dbReference>
<comment type="catalytic activity">
    <reaction evidence="15">
        <text>L-seryl-[protein] + ATP = O-phospho-L-seryl-[protein] + ADP + H(+)</text>
        <dbReference type="Rhea" id="RHEA:17989"/>
        <dbReference type="Rhea" id="RHEA-COMP:9863"/>
        <dbReference type="Rhea" id="RHEA-COMP:11604"/>
        <dbReference type="ChEBI" id="CHEBI:15378"/>
        <dbReference type="ChEBI" id="CHEBI:29999"/>
        <dbReference type="ChEBI" id="CHEBI:30616"/>
        <dbReference type="ChEBI" id="CHEBI:83421"/>
        <dbReference type="ChEBI" id="CHEBI:456216"/>
        <dbReference type="EC" id="2.7.11.1"/>
    </reaction>
</comment>
<dbReference type="Pfam" id="PF11640">
    <property type="entry name" value="TAN"/>
    <property type="match status" value="1"/>
</dbReference>
<dbReference type="Pfam" id="PF25030">
    <property type="entry name" value="M-HEAT_ATR"/>
    <property type="match status" value="1"/>
</dbReference>
<evidence type="ECO:0000256" key="13">
    <source>
        <dbReference type="ARBA" id="ARBA00025079"/>
    </source>
</evidence>
<dbReference type="SMART" id="SM00146">
    <property type="entry name" value="PI3Kc"/>
    <property type="match status" value="1"/>
</dbReference>
<dbReference type="SUPFAM" id="SSF56112">
    <property type="entry name" value="Protein kinase-like (PK-like)"/>
    <property type="match status" value="1"/>
</dbReference>
<dbReference type="PANTHER" id="PTHR37079">
    <property type="entry name" value="SERINE/THREONINE-PROTEIN KINASE ATM"/>
    <property type="match status" value="1"/>
</dbReference>
<dbReference type="RefSeq" id="XP_043038454.1">
    <property type="nucleotide sequence ID" value="XM_043186543.1"/>
</dbReference>
<evidence type="ECO:0000256" key="1">
    <source>
        <dbReference type="ARBA" id="ARBA00004123"/>
    </source>
</evidence>
<proteinExistence type="inferred from homology"/>
<dbReference type="Gene3D" id="3.30.1010.10">
    <property type="entry name" value="Phosphatidylinositol 3-kinase Catalytic Subunit, Chain A, domain 4"/>
    <property type="match status" value="1"/>
</dbReference>
<comment type="function">
    <text evidence="13 16">Serine/threonine protein kinase which activates checkpoint signaling upon genotoxic stresses such as ionizing radiation (IR), ultraviolet light (UV), or DNA replication stalling, thereby acting as a DNA damage sensor. Recognizes the substrate consensus sequence [ST]-Q. Phosphorylates histone H2A to form H2AS128ph (gamma-H2A) at sites of DNA damage, involved in the regulation of DNA damage response mechanism. Required for the control of telomere length and genome stability.</text>
</comment>
<evidence type="ECO:0000259" key="18">
    <source>
        <dbReference type="PROSITE" id="PS50290"/>
    </source>
</evidence>
<evidence type="ECO:0000256" key="9">
    <source>
        <dbReference type="ARBA" id="ARBA00022763"/>
    </source>
</evidence>
<evidence type="ECO:0000256" key="14">
    <source>
        <dbReference type="ARBA" id="ARBA00047899"/>
    </source>
</evidence>
<dbReference type="InterPro" id="IPR003152">
    <property type="entry name" value="FATC_dom"/>
</dbReference>
<reference evidence="21" key="1">
    <citation type="submission" date="2020-11" db="EMBL/GenBank/DDBJ databases">
        <title>Adaptations for nitrogen fixation in a non-lichenized fungal sporocarp promotes dispersal by wood-feeding termites.</title>
        <authorList>
            <consortium name="DOE Joint Genome Institute"/>
            <person name="Koch R.A."/>
            <person name="Yoon G."/>
            <person name="Arayal U."/>
            <person name="Lail K."/>
            <person name="Amirebrahimi M."/>
            <person name="Labutti K."/>
            <person name="Lipzen A."/>
            <person name="Riley R."/>
            <person name="Barry K."/>
            <person name="Henrissat B."/>
            <person name="Grigoriev I.V."/>
            <person name="Herr J.R."/>
            <person name="Aime M.C."/>
        </authorList>
    </citation>
    <scope>NUCLEOTIDE SEQUENCE</scope>
    <source>
        <strain evidence="21">MCA 3950</strain>
    </source>
</reference>
<comment type="caution">
    <text evidence="21">The sequence shown here is derived from an EMBL/GenBank/DDBJ whole genome shotgun (WGS) entry which is preliminary data.</text>
</comment>
<dbReference type="OrthoDB" id="381190at2759"/>
<keyword evidence="16" id="KW-0158">Chromosome</keyword>
<dbReference type="GO" id="GO:0006325">
    <property type="term" value="P:chromatin organization"/>
    <property type="evidence" value="ECO:0007669"/>
    <property type="project" value="UniProtKB-KW"/>
</dbReference>
<dbReference type="GO" id="GO:0004674">
    <property type="term" value="F:protein serine/threonine kinase activity"/>
    <property type="evidence" value="ECO:0007669"/>
    <property type="project" value="UniProtKB-KW"/>
</dbReference>
<dbReference type="GO" id="GO:0006281">
    <property type="term" value="P:DNA repair"/>
    <property type="evidence" value="ECO:0007669"/>
    <property type="project" value="InterPro"/>
</dbReference>
<dbReference type="InterPro" id="IPR044107">
    <property type="entry name" value="PIKKc_ATM"/>
</dbReference>
<feature type="domain" description="FATC" evidence="20">
    <location>
        <begin position="2935"/>
        <end position="2967"/>
    </location>
</feature>
<evidence type="ECO:0000256" key="16">
    <source>
        <dbReference type="RuleBase" id="RU365027"/>
    </source>
</evidence>
<comment type="subcellular location">
    <subcellularLocation>
        <location evidence="16">Chromosome</location>
        <location evidence="16">Telomere</location>
    </subcellularLocation>
    <subcellularLocation>
        <location evidence="1 16">Nucleus</location>
    </subcellularLocation>
</comment>
<evidence type="ECO:0000256" key="4">
    <source>
        <dbReference type="ARBA" id="ARBA00012513"/>
    </source>
</evidence>
<keyword evidence="8 16" id="KW-0547">Nucleotide-binding</keyword>
<dbReference type="Pfam" id="PF02260">
    <property type="entry name" value="FATC"/>
    <property type="match status" value="1"/>
</dbReference>
<dbReference type="PANTHER" id="PTHR37079:SF4">
    <property type="entry name" value="SERINE_THREONINE-PROTEIN KINASE ATM"/>
    <property type="match status" value="1"/>
</dbReference>
<keyword evidence="6 16" id="KW-0723">Serine/threonine-protein kinase</keyword>
<dbReference type="SUPFAM" id="SSF48371">
    <property type="entry name" value="ARM repeat"/>
    <property type="match status" value="1"/>
</dbReference>
<evidence type="ECO:0000256" key="12">
    <source>
        <dbReference type="ARBA" id="ARBA00023242"/>
    </source>
</evidence>
<dbReference type="Proteomes" id="UP000812287">
    <property type="component" value="Unassembled WGS sequence"/>
</dbReference>
<dbReference type="InterPro" id="IPR056802">
    <property type="entry name" value="ATR-like_M-HEAT"/>
</dbReference>
<keyword evidence="7 16" id="KW-0808">Transferase</keyword>
<dbReference type="InterPro" id="IPR016024">
    <property type="entry name" value="ARM-type_fold"/>
</dbReference>
<comment type="similarity">
    <text evidence="2 16">Belongs to the PI3/PI4-kinase family. ATM subfamily.</text>
</comment>
<keyword evidence="12 16" id="KW-0539">Nucleus</keyword>
<keyword evidence="16" id="KW-0156">Chromatin regulator</keyword>
<dbReference type="InterPro" id="IPR011009">
    <property type="entry name" value="Kinase-like_dom_sf"/>
</dbReference>
<dbReference type="PROSITE" id="PS50290">
    <property type="entry name" value="PI3_4_KINASE_3"/>
    <property type="match status" value="1"/>
</dbReference>
<dbReference type="Gene3D" id="1.10.1070.11">
    <property type="entry name" value="Phosphatidylinositol 3-/4-kinase, catalytic domain"/>
    <property type="match status" value="1"/>
</dbReference>
<feature type="region of interest" description="Disordered" evidence="17">
    <location>
        <begin position="169"/>
        <end position="199"/>
    </location>
</feature>
<evidence type="ECO:0000313" key="22">
    <source>
        <dbReference type="Proteomes" id="UP000812287"/>
    </source>
</evidence>
<dbReference type="PROSITE" id="PS51189">
    <property type="entry name" value="FAT"/>
    <property type="match status" value="1"/>
</dbReference>
<name>A0A9P7VQC1_9AGAR</name>
<dbReference type="CDD" id="cd05171">
    <property type="entry name" value="PIKKc_ATM"/>
    <property type="match status" value="1"/>
</dbReference>
<evidence type="ECO:0000256" key="3">
    <source>
        <dbReference type="ARBA" id="ARBA00011370"/>
    </source>
</evidence>
<dbReference type="InterPro" id="IPR000403">
    <property type="entry name" value="PI3/4_kinase_cat_dom"/>
</dbReference>
<evidence type="ECO:0000259" key="19">
    <source>
        <dbReference type="PROSITE" id="PS51189"/>
    </source>
</evidence>
<dbReference type="SMART" id="SM01343">
    <property type="entry name" value="FATC"/>
    <property type="match status" value="1"/>
</dbReference>
<dbReference type="InterPro" id="IPR036940">
    <property type="entry name" value="PI3/4_kinase_cat_sf"/>
</dbReference>
<evidence type="ECO:0000256" key="5">
    <source>
        <dbReference type="ARBA" id="ARBA00014619"/>
    </source>
</evidence>
<keyword evidence="10 16" id="KW-0418">Kinase</keyword>
<dbReference type="EC" id="2.7.11.1" evidence="4 16"/>
<evidence type="ECO:0000313" key="21">
    <source>
        <dbReference type="EMBL" id="KAG7444954.1"/>
    </source>
</evidence>
<evidence type="ECO:0000256" key="2">
    <source>
        <dbReference type="ARBA" id="ARBA00010769"/>
    </source>
</evidence>
<dbReference type="GO" id="GO:0035556">
    <property type="term" value="P:intracellular signal transduction"/>
    <property type="evidence" value="ECO:0007669"/>
    <property type="project" value="UniProtKB-ARBA"/>
</dbReference>
<dbReference type="InterPro" id="IPR014009">
    <property type="entry name" value="PIK_FAT"/>
</dbReference>
<comment type="catalytic activity">
    <reaction evidence="14 16">
        <text>L-threonyl-[protein] + ATP = O-phospho-L-threonyl-[protein] + ADP + H(+)</text>
        <dbReference type="Rhea" id="RHEA:46608"/>
        <dbReference type="Rhea" id="RHEA-COMP:11060"/>
        <dbReference type="Rhea" id="RHEA-COMP:11605"/>
        <dbReference type="ChEBI" id="CHEBI:15378"/>
        <dbReference type="ChEBI" id="CHEBI:30013"/>
        <dbReference type="ChEBI" id="CHEBI:30616"/>
        <dbReference type="ChEBI" id="CHEBI:61977"/>
        <dbReference type="ChEBI" id="CHEBI:456216"/>
        <dbReference type="EC" id="2.7.11.1"/>
    </reaction>
</comment>
<dbReference type="GO" id="GO:0000781">
    <property type="term" value="C:chromosome, telomeric region"/>
    <property type="evidence" value="ECO:0007669"/>
    <property type="project" value="UniProtKB-SubCell"/>
</dbReference>
<protein>
    <recommendedName>
        <fullName evidence="5 16">Serine/threonine-protein kinase Tel1</fullName>
        <ecNumber evidence="4 16">2.7.11.1</ecNumber>
    </recommendedName>
</protein>
<evidence type="ECO:0000259" key="20">
    <source>
        <dbReference type="PROSITE" id="PS51190"/>
    </source>
</evidence>
<feature type="domain" description="PI3K/PI4K catalytic" evidence="18">
    <location>
        <begin position="2603"/>
        <end position="2916"/>
    </location>
</feature>
<dbReference type="GeneID" id="66108840"/>
<dbReference type="InterPro" id="IPR018936">
    <property type="entry name" value="PI3/4_kinase_CS"/>
</dbReference>
<keyword evidence="11 16" id="KW-0067">ATP-binding</keyword>
<organism evidence="21 22">
    <name type="scientific">Guyanagaster necrorhizus</name>
    <dbReference type="NCBI Taxonomy" id="856835"/>
    <lineage>
        <taxon>Eukaryota</taxon>
        <taxon>Fungi</taxon>
        <taxon>Dikarya</taxon>
        <taxon>Basidiomycota</taxon>
        <taxon>Agaricomycotina</taxon>
        <taxon>Agaricomycetes</taxon>
        <taxon>Agaricomycetidae</taxon>
        <taxon>Agaricales</taxon>
        <taxon>Marasmiineae</taxon>
        <taxon>Physalacriaceae</taxon>
        <taxon>Guyanagaster</taxon>
    </lineage>
</organism>
<evidence type="ECO:0000256" key="15">
    <source>
        <dbReference type="ARBA" id="ARBA00048679"/>
    </source>
</evidence>
<dbReference type="SMART" id="SM01342">
    <property type="entry name" value="TAN"/>
    <property type="match status" value="1"/>
</dbReference>
<keyword evidence="22" id="KW-1185">Reference proteome</keyword>
<evidence type="ECO:0000256" key="10">
    <source>
        <dbReference type="ARBA" id="ARBA00022777"/>
    </source>
</evidence>
<dbReference type="Pfam" id="PF00454">
    <property type="entry name" value="PI3_PI4_kinase"/>
    <property type="match status" value="1"/>
</dbReference>
<comment type="subunit">
    <text evidence="3">Associates with DNA double-strand breaks.</text>
</comment>
<dbReference type="EMBL" id="MU250538">
    <property type="protein sequence ID" value="KAG7444954.1"/>
    <property type="molecule type" value="Genomic_DNA"/>
</dbReference>
<accession>A0A9P7VQC1</accession>
<sequence>MSNVDTIRRHLRDVESDALRTRMAAVSNLKDLLVQPNVVRFVDEQLWRQTFESLFLCFYKEKAYADKKEAAAPGKRMESVADVIRTTVDHAYTQFLSKTVKTIIDGSMKSMRNQGDLIPSVALSFLKILTCLAKHSPHADHLPRDKWTSLVERAFNILLGDSLTYKFSDDASQENDPNTQSSSRRRKLQNSRRVVSASPEQTQCGELLVSLMRIPSANDYILNPDTPLVAASILDRLYRYLELYSKPSSDYLKLLLATLSHIALNRRDATIEFARKAWAHLTVSSVWAVKESNMLPDLISVLHVLYPFMTATDPDDTYAWTGDLWNTLDRMKDAPGCKWGELSIESLRLGFNDSLSEDDDEEEKNAAFGARSFRVSQKFGRVQAFLWAALKLQADAVVKLYLLRESMVSVDRSRKKRSRLNQEGDERDPMSEILDDVGLNRIPAFQRLLFIIDYHWSLLHGDLQRQLITLLLGTLQVDDSTVQSWAFLCIAGIAHADRLESRFPTSGGPSTDRPLICDQGVWETIWTNAMRRATTSGVCRAACHAARALLLHVDSHTHKFTHPPLHAPQILADIEMLTKDLEVQGPNYPYDSVCLFLSRCLTMASQDVRLYRMQLEDKVLTWLVGCWKLGRIVDGEIPSYMAKDLMHLLETVCGFSRRTEVVCRTLLPVSELVQVVEQEKRTQVIRDFLLDAKLPQFVPSNEGMKVSPTYISEVLPQETALLDMGHRQRRLSQFMLEILEHVHQKWKARTEAKRPHSATGVRICLDFAVIALCFQCSLVHNGMKLDILTVKQAGKVVALLLPLLRETPWTTAEKAVVIQALEPLISTGGPRANDIPFVDLLPPDINSGIRARVLQDLVSDPQQYFDQKRSSRMDFQRIIWRTLEPDHLQVVKTTMLDMLRILAGHQLQDDVMDVDFGPVRTGSRQLSDWDDITNVRLIADTCMSFLATVPILQSLSGEPTRDNELLDIVLSCQEDHSDRFILLCSVLGEKFRCKTLYLGVDALQKFLAGIIDLSNKYPYARNEKYQSLIGHFLESILLIWIPINEADGPGSEHGVRLLSEMAQALKTGTIKSWKVREILVRLYDRFVVENHSLSGWPFFEVEEDEPNNFVISPATLLPLMVGDFDIRVRFRAAVANAHLFSFAQKTERDPNVVYADIKSRYAVNLDDYEGILTRMLSLANIIIVSSAARRLSYWHLIEPTLFEDTYTSHIEAILRSVTQRLGLVSSFQLFEAYASSLAYSIIVAKKDGLKFPPHILGYKNRKECALATFPLFTPSNVLAETAGDPATAILGQRQFENHCKVIQKPIAAGIRDCFGDIVGQHLLLKPPTSNPDEDILDSLLLQRMRVESVSAFHVLLASKLDAVVSAILRTILDYDVSSVGAIATGLHNIDVKKGKRVQTFIALVEYRRVENFITHQPTLPCYTISTILHCLEWLRGTAPWKEHEKALTYHVLQDLFAGIEKSFLVNEQVRLMNSICVWVAYLHEAFDNATLLHVLMRGAISLMCHLDLARGAQSILNWCFMMYRQQVRTNRRFPDILIRVSRLAYDYSLAAEPSTKELGHDLCQWIDEQALMVFRVAQLEHQVLLALPAWSEKPSGDLGELYTATGALSVSHTLNDNAITSNKFRLVVALSDRANQNGYDEGQFANTDFWRLKESIPKSDRLNRLDVDAFANLLIWNKGLIRGFGSDLTSGRKREASRADPFVVIISSLLTLLEGSDVSRRHAAYHTLRAIAGVAEFSAQDKGYVEEVGYLQDFSFDPISRPTADINELSSEAYLESSKDFVSWIGPICTLLSDLSASKNAYFAQISPVLQSDLLFAEDMLPILVQYLLQGSDRQKYCETLSRYFESVLRFEHAAMPCVRSIIDIVLHLRQIPPPQPSSDLLAYNKWLAIDFVLLARNAITCGSYTTALLFLELAAENGSRNLAKDPSVEQIMYNIYSNIDEPDGFYGIKPLDLREFLINRFHHENQWDKAFRFHGAALEAGSKDPRDMEGLLQSIHSFGFNHLANKTSQNFFGDKSTCMNYKLGWRTETWDLPEREQDQNSDAALYFALRAIHVQRNEEVGHVIVRDSIFREMERLRNLGSENVTQIREVIQNLVCLYQISQSTYEPFPTLVSSKNTDLKEWARFTKVEPGIEFRLVESIMATRVSIVRSVRRREERQQMGDMTSDFIQTLREVEKQCLLHLSRAARNEQQVQIALNSVIHAETLMNPVTFDVSEELACVLWAQNEEKRAVELLRSLRDSRSAPLQDASKIAAMNACLGTWTAEACLEKPSVIWRDFFLPASEIIAKCANRTNSDSCAAVYHACAIFAAQQYQAIVKSPDSIRFKVYVQRKQQEIENRTSQRLRSGAELRELEKAKLVLEHDTAYYGQILHERGTFLEHAITMYASCLVLSDRFDDDAPIRLCSLWLANFDEEDLQTAVSSAIRRVPSRKFIFLAHQLSARLSAKDKSQGQQTLKDMMMRMCTEHPFHSLYQVFCLNTETDGTTKTTSSQREIWADRRAAAIEIFKKLTTKSQPNIVKRTQDVNLLCDVSLGWATYGIKNDPQYAKSPYKDGHFPLPVVEGLKILKLAGPRNGRHLDAPIMTAHTPIDLTMKYEHCAWFNHFETVFYTAGGINLPKITTCFDTHGRPYKQLFKGEGNDDLRQDAVMEQVFDLVNIVLNHDRETKRRSLHVRSYKVIPLSTQAGVLEFVLNTSPMRSWLVPAHSRYGPRMSKGGPAAQMSKAQAKNDLQGILAEFNEIVARHLPVMRHYFTERHKSPTAWFTMRLNYTRSVATTSIVGHVLGLGDRHTSNILMDNSSGAVVHIDLGIAFDQGKLLRVPERVPFRMTPDMVDGMGIAGTDGVFQRCAEETLRVLREGSDVIMTILEVFRYDPLHTWTMSDYKVKAAQPTDSNPNGNSITADQMHKPLMGIGIDMSSGGAEEAADRALSGVARKLEKTLSVASTVSGLVTEAKDPENLSQMFPGWQPWL</sequence>
<evidence type="ECO:0000256" key="6">
    <source>
        <dbReference type="ARBA" id="ARBA00022527"/>
    </source>
</evidence>
<evidence type="ECO:0000256" key="17">
    <source>
        <dbReference type="SAM" id="MobiDB-lite"/>
    </source>
</evidence>
<dbReference type="InterPro" id="IPR038980">
    <property type="entry name" value="ATM_plant"/>
</dbReference>
<evidence type="ECO:0000256" key="11">
    <source>
        <dbReference type="ARBA" id="ARBA00022840"/>
    </source>
</evidence>
<feature type="domain" description="FAT" evidence="19">
    <location>
        <begin position="1894"/>
        <end position="2480"/>
    </location>
</feature>
<dbReference type="GO" id="GO:0005634">
    <property type="term" value="C:nucleus"/>
    <property type="evidence" value="ECO:0007669"/>
    <property type="project" value="UniProtKB-SubCell"/>
</dbReference>
<evidence type="ECO:0000256" key="8">
    <source>
        <dbReference type="ARBA" id="ARBA00022741"/>
    </source>
</evidence>